<dbReference type="OrthoDB" id="2107166at2759"/>
<protein>
    <submittedName>
        <fullName evidence="2">Uncharacterized protein</fullName>
    </submittedName>
</protein>
<evidence type="ECO:0000313" key="2">
    <source>
        <dbReference type="EMBL" id="KAF7507390.1"/>
    </source>
</evidence>
<dbReference type="EMBL" id="JAACFV010000069">
    <property type="protein sequence ID" value="KAF7507390.1"/>
    <property type="molecule type" value="Genomic_DNA"/>
</dbReference>
<feature type="region of interest" description="Disordered" evidence="1">
    <location>
        <begin position="1"/>
        <end position="20"/>
    </location>
</feature>
<keyword evidence="3" id="KW-1185">Reference proteome</keyword>
<comment type="caution">
    <text evidence="2">The sequence shown here is derived from an EMBL/GenBank/DDBJ whole genome shotgun (WGS) entry which is preliminary data.</text>
</comment>
<accession>A0A8H7AE16</accession>
<gene>
    <name evidence="2" type="ORF">GJ744_010449</name>
</gene>
<dbReference type="AlphaFoldDB" id="A0A8H7AE16"/>
<name>A0A8H7AE16_9EURO</name>
<dbReference type="Proteomes" id="UP000606974">
    <property type="component" value="Unassembled WGS sequence"/>
</dbReference>
<reference evidence="2" key="1">
    <citation type="submission" date="2020-02" db="EMBL/GenBank/DDBJ databases">
        <authorList>
            <person name="Palmer J.M."/>
        </authorList>
    </citation>
    <scope>NUCLEOTIDE SEQUENCE</scope>
    <source>
        <strain evidence="2">EPUS1.4</strain>
        <tissue evidence="2">Thallus</tissue>
    </source>
</reference>
<proteinExistence type="predicted"/>
<evidence type="ECO:0000313" key="3">
    <source>
        <dbReference type="Proteomes" id="UP000606974"/>
    </source>
</evidence>
<sequence>MDRYARLDSDESRLPDGMRRVGYDADTQRYTFEDTDGSYWEGPEGAQYGVLHRAGTARRQPVLPRAEAQSDSRSIKDSLRARRRLIWSRSKRYAGVTVQLGGIYLRSFFSWRWSSRSCFNG</sequence>
<organism evidence="2 3">
    <name type="scientific">Endocarpon pusillum</name>
    <dbReference type="NCBI Taxonomy" id="364733"/>
    <lineage>
        <taxon>Eukaryota</taxon>
        <taxon>Fungi</taxon>
        <taxon>Dikarya</taxon>
        <taxon>Ascomycota</taxon>
        <taxon>Pezizomycotina</taxon>
        <taxon>Eurotiomycetes</taxon>
        <taxon>Chaetothyriomycetidae</taxon>
        <taxon>Verrucariales</taxon>
        <taxon>Verrucariaceae</taxon>
        <taxon>Endocarpon</taxon>
    </lineage>
</organism>
<evidence type="ECO:0000256" key="1">
    <source>
        <dbReference type="SAM" id="MobiDB-lite"/>
    </source>
</evidence>